<gene>
    <name evidence="1" type="ORF">M436DRAFT_78719</name>
</gene>
<protein>
    <submittedName>
        <fullName evidence="1">Uncharacterized protein</fullName>
    </submittedName>
</protein>
<dbReference type="RefSeq" id="XP_013431403.1">
    <property type="nucleotide sequence ID" value="XM_013575949.1"/>
</dbReference>
<dbReference type="GeneID" id="25416288"/>
<organism evidence="1 2">
    <name type="scientific">Aureobasidium namibiae CBS 147.97</name>
    <dbReference type="NCBI Taxonomy" id="1043004"/>
    <lineage>
        <taxon>Eukaryota</taxon>
        <taxon>Fungi</taxon>
        <taxon>Dikarya</taxon>
        <taxon>Ascomycota</taxon>
        <taxon>Pezizomycotina</taxon>
        <taxon>Dothideomycetes</taxon>
        <taxon>Dothideomycetidae</taxon>
        <taxon>Dothideales</taxon>
        <taxon>Saccotheciaceae</taxon>
        <taxon>Aureobasidium</taxon>
    </lineage>
</organism>
<dbReference type="AlphaFoldDB" id="A0A074XQY0"/>
<dbReference type="Proteomes" id="UP000027730">
    <property type="component" value="Unassembled WGS sequence"/>
</dbReference>
<sequence>MSAPTMPENFDKVWKELIKDKSVTENGVSVPRPEGPPKVSFSALPGDPQLDGPVLTWNSERMLSGHRPHDPRIINDILISLVPDDNMEQLEKIYQHEYANAMLQEYWKVRSERVKGQWEEWKHVAAKAGVDLAAAESGNDGVATAMQYAILDRAQGRVIHWSKVVAQEEARVQREN</sequence>
<proteinExistence type="predicted"/>
<accession>A0A074XQY0</accession>
<dbReference type="OrthoDB" id="3906952at2759"/>
<reference evidence="1 2" key="1">
    <citation type="journal article" date="2014" name="BMC Genomics">
        <title>Genome sequencing of four Aureobasidium pullulans varieties: biotechnological potential, stress tolerance, and description of new species.</title>
        <authorList>
            <person name="Gostin Ar C."/>
            <person name="Ohm R.A."/>
            <person name="Kogej T."/>
            <person name="Sonjak S."/>
            <person name="Turk M."/>
            <person name="Zajc J."/>
            <person name="Zalar P."/>
            <person name="Grube M."/>
            <person name="Sun H."/>
            <person name="Han J."/>
            <person name="Sharma A."/>
            <person name="Chiniquy J."/>
            <person name="Ngan C.Y."/>
            <person name="Lipzen A."/>
            <person name="Barry K."/>
            <person name="Grigoriev I.V."/>
            <person name="Gunde-Cimerman N."/>
        </authorList>
    </citation>
    <scope>NUCLEOTIDE SEQUENCE [LARGE SCALE GENOMIC DNA]</scope>
    <source>
        <strain evidence="1 2">CBS 147.97</strain>
    </source>
</reference>
<evidence type="ECO:0000313" key="1">
    <source>
        <dbReference type="EMBL" id="KEQ76991.1"/>
    </source>
</evidence>
<dbReference type="EMBL" id="KL584703">
    <property type="protein sequence ID" value="KEQ76991.1"/>
    <property type="molecule type" value="Genomic_DNA"/>
</dbReference>
<name>A0A074XQY0_9PEZI</name>
<keyword evidence="2" id="KW-1185">Reference proteome</keyword>
<evidence type="ECO:0000313" key="2">
    <source>
        <dbReference type="Proteomes" id="UP000027730"/>
    </source>
</evidence>
<dbReference type="HOGENOM" id="CLU_105483_0_0_1"/>